<dbReference type="Proteomes" id="UP001276659">
    <property type="component" value="Unassembled WGS sequence"/>
</dbReference>
<evidence type="ECO:0000313" key="1">
    <source>
        <dbReference type="EMBL" id="KAK3176281.1"/>
    </source>
</evidence>
<protein>
    <submittedName>
        <fullName evidence="1">Uncharacterized protein</fullName>
    </submittedName>
</protein>
<gene>
    <name evidence="1" type="ORF">OEA41_007604</name>
</gene>
<proteinExistence type="predicted"/>
<dbReference type="AlphaFoldDB" id="A0AAD9ZCZ7"/>
<accession>A0AAD9ZCZ7</accession>
<dbReference type="EMBL" id="JASNWA010000004">
    <property type="protein sequence ID" value="KAK3176281.1"/>
    <property type="molecule type" value="Genomic_DNA"/>
</dbReference>
<name>A0AAD9ZCZ7_9LECA</name>
<sequence>MTELLGRADWRYQPEGGRPSYCSTHDQLSLHLEYVDIGDSTSVTHYMQNGNEKDLPISGDDAGRQAQLVNNVAVYAIAHKYGIPELKELAKTKFKPLLLCAHLTSKSHIFVNAIFETTPSTDPGLREVAIEFCQSYV</sequence>
<evidence type="ECO:0000313" key="2">
    <source>
        <dbReference type="Proteomes" id="UP001276659"/>
    </source>
</evidence>
<organism evidence="1 2">
    <name type="scientific">Lepraria neglecta</name>
    <dbReference type="NCBI Taxonomy" id="209136"/>
    <lineage>
        <taxon>Eukaryota</taxon>
        <taxon>Fungi</taxon>
        <taxon>Dikarya</taxon>
        <taxon>Ascomycota</taxon>
        <taxon>Pezizomycotina</taxon>
        <taxon>Lecanoromycetes</taxon>
        <taxon>OSLEUM clade</taxon>
        <taxon>Lecanoromycetidae</taxon>
        <taxon>Lecanorales</taxon>
        <taxon>Lecanorineae</taxon>
        <taxon>Stereocaulaceae</taxon>
        <taxon>Lepraria</taxon>
    </lineage>
</organism>
<dbReference type="PANTHER" id="PTHR47843">
    <property type="entry name" value="BTB DOMAIN-CONTAINING PROTEIN-RELATED"/>
    <property type="match status" value="1"/>
</dbReference>
<keyword evidence="2" id="KW-1185">Reference proteome</keyword>
<reference evidence="1" key="1">
    <citation type="submission" date="2022-11" db="EMBL/GenBank/DDBJ databases">
        <title>Chromosomal genome sequence assembly and mating type (MAT) locus characterization of the leprose asexual lichenized fungus Lepraria neglecta (Nyl.) Erichsen.</title>
        <authorList>
            <person name="Allen J.L."/>
            <person name="Pfeffer B."/>
        </authorList>
    </citation>
    <scope>NUCLEOTIDE SEQUENCE</scope>
    <source>
        <strain evidence="1">Allen 5258</strain>
    </source>
</reference>
<comment type="caution">
    <text evidence="1">The sequence shown here is derived from an EMBL/GenBank/DDBJ whole genome shotgun (WGS) entry which is preliminary data.</text>
</comment>